<dbReference type="AlphaFoldDB" id="A0AAD6S4I4"/>
<reference evidence="4" key="1">
    <citation type="submission" date="2023-03" db="EMBL/GenBank/DDBJ databases">
        <title>Massive genome expansion in bonnet fungi (Mycena s.s.) driven by repeated elements and novel gene families across ecological guilds.</title>
        <authorList>
            <consortium name="Lawrence Berkeley National Laboratory"/>
            <person name="Harder C.B."/>
            <person name="Miyauchi S."/>
            <person name="Viragh M."/>
            <person name="Kuo A."/>
            <person name="Thoen E."/>
            <person name="Andreopoulos B."/>
            <person name="Lu D."/>
            <person name="Skrede I."/>
            <person name="Drula E."/>
            <person name="Henrissat B."/>
            <person name="Morin E."/>
            <person name="Kohler A."/>
            <person name="Barry K."/>
            <person name="LaButti K."/>
            <person name="Morin E."/>
            <person name="Salamov A."/>
            <person name="Lipzen A."/>
            <person name="Mereny Z."/>
            <person name="Hegedus B."/>
            <person name="Baldrian P."/>
            <person name="Stursova M."/>
            <person name="Weitz H."/>
            <person name="Taylor A."/>
            <person name="Grigoriev I.V."/>
            <person name="Nagy L.G."/>
            <person name="Martin F."/>
            <person name="Kauserud H."/>
        </authorList>
    </citation>
    <scope>NUCLEOTIDE SEQUENCE</scope>
    <source>
        <strain evidence="4">CBHHK200</strain>
    </source>
</reference>
<dbReference type="Pfam" id="PF18803">
    <property type="entry name" value="CxC2"/>
    <property type="match status" value="1"/>
</dbReference>
<keyword evidence="5" id="KW-1185">Reference proteome</keyword>
<feature type="compositionally biased region" description="Basic and acidic residues" evidence="1">
    <location>
        <begin position="1079"/>
        <end position="1093"/>
    </location>
</feature>
<feature type="region of interest" description="Disordered" evidence="1">
    <location>
        <begin position="1079"/>
        <end position="1099"/>
    </location>
</feature>
<feature type="domain" description="CxC2-like cysteine cluster KDZ transposase-associated" evidence="3">
    <location>
        <begin position="191"/>
        <end position="298"/>
    </location>
</feature>
<dbReference type="EMBL" id="JARJCM010000273">
    <property type="protein sequence ID" value="KAJ7020141.1"/>
    <property type="molecule type" value="Genomic_DNA"/>
</dbReference>
<evidence type="ECO:0000256" key="2">
    <source>
        <dbReference type="SAM" id="Phobius"/>
    </source>
</evidence>
<keyword evidence="2" id="KW-0472">Membrane</keyword>
<feature type="transmembrane region" description="Helical" evidence="2">
    <location>
        <begin position="483"/>
        <end position="501"/>
    </location>
</feature>
<evidence type="ECO:0000259" key="3">
    <source>
        <dbReference type="Pfam" id="PF18803"/>
    </source>
</evidence>
<accession>A0AAD6S4I4</accession>
<comment type="caution">
    <text evidence="4">The sequence shown here is derived from an EMBL/GenBank/DDBJ whole genome shotgun (WGS) entry which is preliminary data.</text>
</comment>
<evidence type="ECO:0000313" key="5">
    <source>
        <dbReference type="Proteomes" id="UP001218188"/>
    </source>
</evidence>
<keyword evidence="2" id="KW-0812">Transmembrane</keyword>
<evidence type="ECO:0000313" key="4">
    <source>
        <dbReference type="EMBL" id="KAJ7020141.1"/>
    </source>
</evidence>
<dbReference type="InterPro" id="IPR040521">
    <property type="entry name" value="KDZ"/>
</dbReference>
<name>A0AAD6S4I4_9AGAR</name>
<dbReference type="Pfam" id="PF18758">
    <property type="entry name" value="KDZ"/>
    <property type="match status" value="1"/>
</dbReference>
<gene>
    <name evidence="4" type="ORF">C8F04DRAFT_1275499</name>
</gene>
<proteinExistence type="predicted"/>
<organism evidence="4 5">
    <name type="scientific">Mycena alexandri</name>
    <dbReference type="NCBI Taxonomy" id="1745969"/>
    <lineage>
        <taxon>Eukaryota</taxon>
        <taxon>Fungi</taxon>
        <taxon>Dikarya</taxon>
        <taxon>Basidiomycota</taxon>
        <taxon>Agaricomycotina</taxon>
        <taxon>Agaricomycetes</taxon>
        <taxon>Agaricomycetidae</taxon>
        <taxon>Agaricales</taxon>
        <taxon>Marasmiineae</taxon>
        <taxon>Mycenaceae</taxon>
        <taxon>Mycena</taxon>
    </lineage>
</organism>
<evidence type="ECO:0000256" key="1">
    <source>
        <dbReference type="SAM" id="MobiDB-lite"/>
    </source>
</evidence>
<keyword evidence="2" id="KW-1133">Transmembrane helix</keyword>
<dbReference type="Proteomes" id="UP001218188">
    <property type="component" value="Unassembled WGS sequence"/>
</dbReference>
<sequence>MAARGWRNKRTAADAGMYVHQPNIATTYEQSADGRRVLARSSAVDMSVAAAPAYHPVDKAMGEAMERPDFSYLCGAEESWDDSGWEGDLPSEEGGGEADDGITLRMGAKGALDAVHFERWEAADTPMKVFMRYHRDETLDEMLRLEGRGSADIYRACADDVLRAMHHTLASCIADAWDRDVDRGIFVPLSLNDLGLDARIQLGHPPGVFCPRSRPAHKDFVIIDVLGIRVVQLSFCGCDSRVEHRQQLERACLWPATSVDPQTCATFNAIRLFEMQNCLGKISAYDFVRSLELLSNNDGMETVRKREVDENGREEKAPPDRRRAFRAIVRQYRMMELHKRAGRGHENSGVNGTRQGELAEPRCRMCPIPEVNIPEDYDKINWDKEPEDQRQVLNNLAQDANFKLINRNVSTEEKDPIIDDGTGFFCNRKEYSEHIRQHVDEEEISSCSGFQAMFLANAKRIKGLHVTGVGGGDMGERYCNMDFLFFSALLGYMWMYIVLSYDIACQFSKNIWTRMGKLPEKYHLKINIKNVRWAVPNFHLPAHKKGCHSPFSFHWLWGAGRTHGETVEQNWEFLNGDSVIDEDDGTGRATYGIGGLGPGEDADYCAGRLLLQRMAEGIKEGRAHKEAFEAFNDGLANMNELDVGGWKAWVDKWEREQHVEGAKDSPYEFEEDGMTLKEIRILLAAEEYAKTGDGTEVEREDTPSTFVTMGMEIEEAQRQLAVAIKAAGPNPTPTQELDFLKRRTSLRMRLQGFRKLQLTYMPKLRRYLSATQRAVYDADDQQPEATRLFMPSEIGTSVMRQKACAPGLDGVEARLRHGEAGDALSLLRQGLRARTMTNRFKIRNWSGQRALTRGTRYIAAALLKLKGHGQWEDQFRVLEESDVRALNDREVREEEQAHDAHLGALGVADGLAATGAVAMGETNRTLSWIWYAAPTKQTGDKKLHEAIRVEWCKAYSRTNRWREDLVLVEEEMRRTLEFGRYAERQWTVRAEARTVMLGRGGVIEPEVREGMRAYALEQADSRAQNSGEARARMGPNAHEGGRWQGNWLKNTDWTDHLIEYLTDNSEFRRKLFSDLTAEAKKEGHTKSTTKDGKSAQCGSRMIRRSRHAIPTALGSAGLDPTSVKEGTALASLIDEVRNGLPWWDELHGFWPELLNYNPVGVQSSEPGTDHASAAADLYEPEQQNSTHKDEVDELDDDGHSATLRANGDATPPADEDNNQSLSLKAHMGTETHTTSDYEGSEGSPEKPPKRARTPPACKEGHHKLG</sequence>
<dbReference type="InterPro" id="IPR041457">
    <property type="entry name" value="CxC2_KDZ-assoc"/>
</dbReference>
<feature type="region of interest" description="Disordered" evidence="1">
    <location>
        <begin position="1180"/>
        <end position="1265"/>
    </location>
</feature>
<protein>
    <recommendedName>
        <fullName evidence="3">CxC2-like cysteine cluster KDZ transposase-associated domain-containing protein</fullName>
    </recommendedName>
</protein>